<dbReference type="EMBL" id="FZOW01000012">
    <property type="protein sequence ID" value="SNT27029.1"/>
    <property type="molecule type" value="Genomic_DNA"/>
</dbReference>
<evidence type="ECO:0000313" key="1">
    <source>
        <dbReference type="EMBL" id="SNT27029.1"/>
    </source>
</evidence>
<dbReference type="OrthoDB" id="7502553at2"/>
<keyword evidence="2" id="KW-1185">Reference proteome</keyword>
<dbReference type="SUPFAM" id="SSF53254">
    <property type="entry name" value="Phosphoglycerate mutase-like"/>
    <property type="match status" value="1"/>
</dbReference>
<dbReference type="RefSeq" id="WP_089249450.1">
    <property type="nucleotide sequence ID" value="NZ_FZOW01000012.1"/>
</dbReference>
<dbReference type="Proteomes" id="UP000198327">
    <property type="component" value="Unassembled WGS sequence"/>
</dbReference>
<dbReference type="InterPro" id="IPR029033">
    <property type="entry name" value="His_PPase_superfam"/>
</dbReference>
<accession>A0A239LBM3</accession>
<name>A0A239LBM3_9NOCA</name>
<protein>
    <submittedName>
        <fullName evidence="1">Broad specificity phosphatase PhoE</fullName>
    </submittedName>
</protein>
<organism evidence="1 2">
    <name type="scientific">Rhodococcoides kyotonense</name>
    <dbReference type="NCBI Taxonomy" id="398843"/>
    <lineage>
        <taxon>Bacteria</taxon>
        <taxon>Bacillati</taxon>
        <taxon>Actinomycetota</taxon>
        <taxon>Actinomycetes</taxon>
        <taxon>Mycobacteriales</taxon>
        <taxon>Nocardiaceae</taxon>
        <taxon>Rhodococcoides</taxon>
    </lineage>
</organism>
<dbReference type="InterPro" id="IPR013078">
    <property type="entry name" value="His_Pase_superF_clade-1"/>
</dbReference>
<gene>
    <name evidence="1" type="ORF">SAMN05421642_112135</name>
</gene>
<proteinExistence type="predicted"/>
<reference evidence="2" key="1">
    <citation type="submission" date="2017-06" db="EMBL/GenBank/DDBJ databases">
        <authorList>
            <person name="Varghese N."/>
            <person name="Submissions S."/>
        </authorList>
    </citation>
    <scope>NUCLEOTIDE SEQUENCE [LARGE SCALE GENOMIC DNA]</scope>
    <source>
        <strain evidence="2">JCM 23211</strain>
    </source>
</reference>
<dbReference type="Pfam" id="PF00300">
    <property type="entry name" value="His_Phos_1"/>
    <property type="match status" value="1"/>
</dbReference>
<dbReference type="AlphaFoldDB" id="A0A239LBM3"/>
<evidence type="ECO:0000313" key="2">
    <source>
        <dbReference type="Proteomes" id="UP000198327"/>
    </source>
</evidence>
<dbReference type="SMART" id="SM00855">
    <property type="entry name" value="PGAM"/>
    <property type="match status" value="1"/>
</dbReference>
<dbReference type="Gene3D" id="3.40.50.1240">
    <property type="entry name" value="Phosphoglycerate mutase-like"/>
    <property type="match status" value="1"/>
</dbReference>
<sequence>MAATVTRLSLISHGMTEAMRRARFPSDEPLDSGGSRQLDDVTFDAPTDSVLVAPELRTRQTADALGLRGDVVVDLSDLAYGDWAGSSLEDLSESDMVGLLTDTSTTPPGGESIDALFIRVGAWMDRVADEHRRILAVTHPAIVRAVVVRTLDAPIASFWRVDIPPVTSTSVNFRGGRWTLRSVAERIT</sequence>
<dbReference type="STRING" id="398843.A3K89_09885"/>